<evidence type="ECO:0000256" key="1">
    <source>
        <dbReference type="SAM" id="Phobius"/>
    </source>
</evidence>
<dbReference type="RefSeq" id="WP_236269814.1">
    <property type="nucleotide sequence ID" value="NZ_WKDU01000005.1"/>
</dbReference>
<comment type="caution">
    <text evidence="2">The sequence shown here is derived from an EMBL/GenBank/DDBJ whole genome shotgun (WGS) entry which is preliminary data.</text>
</comment>
<organism evidence="2 3">
    <name type="scientific">Pseudomonas lactis</name>
    <dbReference type="NCBI Taxonomy" id="1615674"/>
    <lineage>
        <taxon>Bacteria</taxon>
        <taxon>Pseudomonadati</taxon>
        <taxon>Pseudomonadota</taxon>
        <taxon>Gammaproteobacteria</taxon>
        <taxon>Pseudomonadales</taxon>
        <taxon>Pseudomonadaceae</taxon>
        <taxon>Pseudomonas</taxon>
    </lineage>
</organism>
<keyword evidence="1" id="KW-0812">Transmembrane</keyword>
<feature type="transmembrane region" description="Helical" evidence="1">
    <location>
        <begin position="12"/>
        <end position="31"/>
    </location>
</feature>
<keyword evidence="3" id="KW-1185">Reference proteome</keyword>
<reference evidence="2 3" key="1">
    <citation type="submission" date="2019-11" db="EMBL/GenBank/DDBJ databases">
        <title>Epiphytic Pseudomonas syringae from cherry orchards.</title>
        <authorList>
            <person name="Hulin M.T."/>
        </authorList>
    </citation>
    <scope>NUCLEOTIDE SEQUENCE [LARGE SCALE GENOMIC DNA]</scope>
    <source>
        <strain evidence="2 3">PA-6-3B</strain>
    </source>
</reference>
<dbReference type="Proteomes" id="UP000814074">
    <property type="component" value="Unassembled WGS sequence"/>
</dbReference>
<protein>
    <submittedName>
        <fullName evidence="2">Uncharacterized protein</fullName>
    </submittedName>
</protein>
<keyword evidence="1" id="KW-1133">Transmembrane helix</keyword>
<gene>
    <name evidence="2" type="ORF">GIW47_06645</name>
</gene>
<accession>A0ABS9FJD4</accession>
<sequence>MKDGIIRLNDYLCYLAIAIVTYAGFITYGMFGGLGGFVVGAVIAGFWLVLSGIYDELKKLTNAKGL</sequence>
<dbReference type="EMBL" id="WKDU01000005">
    <property type="protein sequence ID" value="MCF5152295.1"/>
    <property type="molecule type" value="Genomic_DNA"/>
</dbReference>
<keyword evidence="1" id="KW-0472">Membrane</keyword>
<evidence type="ECO:0000313" key="2">
    <source>
        <dbReference type="EMBL" id="MCF5152295.1"/>
    </source>
</evidence>
<proteinExistence type="predicted"/>
<name>A0ABS9FJD4_9PSED</name>
<feature type="transmembrane region" description="Helical" evidence="1">
    <location>
        <begin position="37"/>
        <end position="54"/>
    </location>
</feature>
<evidence type="ECO:0000313" key="3">
    <source>
        <dbReference type="Proteomes" id="UP000814074"/>
    </source>
</evidence>